<name>A0AAD5M7I4_PARTN</name>
<reference evidence="2" key="1">
    <citation type="submission" date="2021-06" db="EMBL/GenBank/DDBJ databases">
        <title>Parelaphostrongylus tenuis whole genome reference sequence.</title>
        <authorList>
            <person name="Garwood T.J."/>
            <person name="Larsen P.A."/>
            <person name="Fountain-Jones N.M."/>
            <person name="Garbe J.R."/>
            <person name="Macchietto M.G."/>
            <person name="Kania S.A."/>
            <person name="Gerhold R.W."/>
            <person name="Richards J.E."/>
            <person name="Wolf T.M."/>
        </authorList>
    </citation>
    <scope>NUCLEOTIDE SEQUENCE</scope>
    <source>
        <strain evidence="2">MNPRO001-30</strain>
        <tissue evidence="2">Meninges</tissue>
    </source>
</reference>
<evidence type="ECO:0000256" key="1">
    <source>
        <dbReference type="SAM" id="Coils"/>
    </source>
</evidence>
<organism evidence="2 3">
    <name type="scientific">Parelaphostrongylus tenuis</name>
    <name type="common">Meningeal worm</name>
    <dbReference type="NCBI Taxonomy" id="148309"/>
    <lineage>
        <taxon>Eukaryota</taxon>
        <taxon>Metazoa</taxon>
        <taxon>Ecdysozoa</taxon>
        <taxon>Nematoda</taxon>
        <taxon>Chromadorea</taxon>
        <taxon>Rhabditida</taxon>
        <taxon>Rhabditina</taxon>
        <taxon>Rhabditomorpha</taxon>
        <taxon>Strongyloidea</taxon>
        <taxon>Metastrongylidae</taxon>
        <taxon>Parelaphostrongylus</taxon>
    </lineage>
</organism>
<feature type="coiled-coil region" evidence="1">
    <location>
        <begin position="286"/>
        <end position="313"/>
    </location>
</feature>
<accession>A0AAD5M7I4</accession>
<sequence length="313" mass="35878">MDDGKSEPSAEELLELVEKQDVMIDCLLQKLEMRNSQIELLRDSDSSKQPLRDEKSELIAKAQQDVSSALTAVDMLQVQNEKLVKELNELRKKNVEDNPVPSIVQLQNRVKELEFDLLRERRSSSNLQADINFQKMRIEQLQSEIDACSNAKAVAVSSLSSKLEDTVKELAELRIKYNSLLDDKESTSSELSSLIEVLTHRSNHLQAHCDVLSTEVAKLRNECKTAECHVATLVEENAALRKKLMRSQIETLDEDQVQRLLTDQSLLISTLREEGRLLLNQLTVERKENKMKWSSLKKENQKLEERLKRLLST</sequence>
<feature type="coiled-coil region" evidence="1">
    <location>
        <begin position="73"/>
        <end position="190"/>
    </location>
</feature>
<evidence type="ECO:0000313" key="3">
    <source>
        <dbReference type="Proteomes" id="UP001196413"/>
    </source>
</evidence>
<comment type="caution">
    <text evidence="2">The sequence shown here is derived from an EMBL/GenBank/DDBJ whole genome shotgun (WGS) entry which is preliminary data.</text>
</comment>
<dbReference type="AlphaFoldDB" id="A0AAD5M7I4"/>
<evidence type="ECO:0000313" key="2">
    <source>
        <dbReference type="EMBL" id="KAJ1351953.1"/>
    </source>
</evidence>
<feature type="coiled-coil region" evidence="1">
    <location>
        <begin position="216"/>
        <end position="250"/>
    </location>
</feature>
<proteinExistence type="predicted"/>
<dbReference type="Proteomes" id="UP001196413">
    <property type="component" value="Unassembled WGS sequence"/>
</dbReference>
<keyword evidence="1" id="KW-0175">Coiled coil</keyword>
<protein>
    <submittedName>
        <fullName evidence="2">Uncharacterized protein</fullName>
    </submittedName>
</protein>
<keyword evidence="3" id="KW-1185">Reference proteome</keyword>
<dbReference type="Gene3D" id="1.10.287.1490">
    <property type="match status" value="1"/>
</dbReference>
<gene>
    <name evidence="2" type="ORF">KIN20_008134</name>
</gene>
<dbReference type="EMBL" id="JAHQIW010001271">
    <property type="protein sequence ID" value="KAJ1351953.1"/>
    <property type="molecule type" value="Genomic_DNA"/>
</dbReference>